<dbReference type="Proteomes" id="UP000051950">
    <property type="component" value="Unassembled WGS sequence"/>
</dbReference>
<proteinExistence type="inferred from homology"/>
<keyword evidence="3" id="KW-0732">Signal</keyword>
<keyword evidence="9" id="KW-1185">Reference proteome</keyword>
<dbReference type="GO" id="GO:0009279">
    <property type="term" value="C:cell outer membrane"/>
    <property type="evidence" value="ECO:0007669"/>
    <property type="project" value="UniProtKB-SubCell"/>
</dbReference>
<dbReference type="Pfam" id="PF07980">
    <property type="entry name" value="SusD_RagB"/>
    <property type="match status" value="1"/>
</dbReference>
<dbReference type="InterPro" id="IPR012944">
    <property type="entry name" value="SusD_RagB_dom"/>
</dbReference>
<evidence type="ECO:0000313" key="8">
    <source>
        <dbReference type="EMBL" id="KRT13836.1"/>
    </source>
</evidence>
<accession>A0A0T5VIY0</accession>
<dbReference type="EMBL" id="LMZQ01000030">
    <property type="protein sequence ID" value="KRT13836.1"/>
    <property type="molecule type" value="Genomic_DNA"/>
</dbReference>
<evidence type="ECO:0000256" key="1">
    <source>
        <dbReference type="ARBA" id="ARBA00004442"/>
    </source>
</evidence>
<feature type="domain" description="SusD-like N-terminal" evidence="7">
    <location>
        <begin position="55"/>
        <end position="219"/>
    </location>
</feature>
<organism evidence="8 9">
    <name type="scientific">Pedobacter ginsenosidimutans</name>
    <dbReference type="NCBI Taxonomy" id="687842"/>
    <lineage>
        <taxon>Bacteria</taxon>
        <taxon>Pseudomonadati</taxon>
        <taxon>Bacteroidota</taxon>
        <taxon>Sphingobacteriia</taxon>
        <taxon>Sphingobacteriales</taxon>
        <taxon>Sphingobacteriaceae</taxon>
        <taxon>Pedobacter</taxon>
    </lineage>
</organism>
<evidence type="ECO:0000256" key="3">
    <source>
        <dbReference type="ARBA" id="ARBA00022729"/>
    </source>
</evidence>
<sequence length="474" mass="53255">MATSCKKFLDEKPISTSTDITFWKNENDADKGIAGGYALLRKTLNKANGLAFYAYGDLPTDEFTSVTSYRFDNISTIRWSIAVAAAETGDPMMQMRRYDSFYSAIDQVNRCIKFIPTIPDDKFSSSTSKNNLLGEAYFLRAFNYFYMTRIWGDVPLVTQTGAIADAVDIPRNKASEVLAQCLSDVNMAISLLSWDYANATNRAVRANKGSAYALLAHIYAWQGDYQNCNLTADKIIGQNFYQYVSRDSYLNIYKGKSTEGIFEIAQSGENEGNVFNIANYTLKSPYLTTNTGNAIFPLNTITLKNLFDDPDDERYSNAFALTNSTDPICIKYSNITYVNGQNVITPVAHNNIIIFRLADIKLLKAEALAALNQFDQSRTVLNEVREIAGVGAWNGANSNLFEAIIDERGRELFLEGHRFYDLVRLGRKTGIIKFGDDKMSKSDFDAGKYYWPIDPALMVINKKLTQTPFWSSKM</sequence>
<comment type="subcellular location">
    <subcellularLocation>
        <location evidence="1">Cell outer membrane</location>
    </subcellularLocation>
</comment>
<dbReference type="STRING" id="687842.ASU31_22395"/>
<evidence type="ECO:0000313" key="9">
    <source>
        <dbReference type="Proteomes" id="UP000051950"/>
    </source>
</evidence>
<protein>
    <recommendedName>
        <fullName evidence="10">Carbohydrate-binding protein SusD</fullName>
    </recommendedName>
</protein>
<evidence type="ECO:0000259" key="6">
    <source>
        <dbReference type="Pfam" id="PF07980"/>
    </source>
</evidence>
<evidence type="ECO:0000256" key="4">
    <source>
        <dbReference type="ARBA" id="ARBA00023136"/>
    </source>
</evidence>
<name>A0A0T5VIY0_9SPHI</name>
<dbReference type="SUPFAM" id="SSF48452">
    <property type="entry name" value="TPR-like"/>
    <property type="match status" value="1"/>
</dbReference>
<gene>
    <name evidence="8" type="ORF">ASU31_22395</name>
</gene>
<evidence type="ECO:0000259" key="7">
    <source>
        <dbReference type="Pfam" id="PF14322"/>
    </source>
</evidence>
<dbReference type="InterPro" id="IPR011990">
    <property type="entry name" value="TPR-like_helical_dom_sf"/>
</dbReference>
<dbReference type="AlphaFoldDB" id="A0A0T5VIY0"/>
<comment type="similarity">
    <text evidence="2">Belongs to the SusD family.</text>
</comment>
<evidence type="ECO:0000256" key="2">
    <source>
        <dbReference type="ARBA" id="ARBA00006275"/>
    </source>
</evidence>
<keyword evidence="5" id="KW-0998">Cell outer membrane</keyword>
<reference evidence="8 9" key="1">
    <citation type="submission" date="2015-11" db="EMBL/GenBank/DDBJ databases">
        <title>Sequence of Pedobacter ginsenosidimutans.</title>
        <authorList>
            <person name="Carson E."/>
            <person name="Keyser V."/>
            <person name="Newman J."/>
            <person name="Miller J."/>
        </authorList>
    </citation>
    <scope>NUCLEOTIDE SEQUENCE [LARGE SCALE GENOMIC DNA]</scope>
    <source>
        <strain evidence="8 9">KACC 14530</strain>
    </source>
</reference>
<evidence type="ECO:0008006" key="10">
    <source>
        <dbReference type="Google" id="ProtNLM"/>
    </source>
</evidence>
<feature type="domain" description="RagB/SusD" evidence="6">
    <location>
        <begin position="322"/>
        <end position="470"/>
    </location>
</feature>
<dbReference type="Gene3D" id="1.25.40.390">
    <property type="match status" value="1"/>
</dbReference>
<dbReference type="InterPro" id="IPR033985">
    <property type="entry name" value="SusD-like_N"/>
</dbReference>
<dbReference type="CDD" id="cd08977">
    <property type="entry name" value="SusD"/>
    <property type="match status" value="1"/>
</dbReference>
<comment type="caution">
    <text evidence="8">The sequence shown here is derived from an EMBL/GenBank/DDBJ whole genome shotgun (WGS) entry which is preliminary data.</text>
</comment>
<dbReference type="Pfam" id="PF14322">
    <property type="entry name" value="SusD-like_3"/>
    <property type="match status" value="1"/>
</dbReference>
<evidence type="ECO:0000256" key="5">
    <source>
        <dbReference type="ARBA" id="ARBA00023237"/>
    </source>
</evidence>
<keyword evidence="4" id="KW-0472">Membrane</keyword>